<keyword evidence="7" id="KW-0175">Coiled coil</keyword>
<dbReference type="InterPro" id="IPR027417">
    <property type="entry name" value="P-loop_NTPase"/>
</dbReference>
<dbReference type="GO" id="GO:0016787">
    <property type="term" value="F:hydrolase activity"/>
    <property type="evidence" value="ECO:0007669"/>
    <property type="project" value="UniProtKB-KW"/>
</dbReference>
<name>A0A9P0F927_BRAAE</name>
<dbReference type="OrthoDB" id="434041at2759"/>
<feature type="coiled-coil region" evidence="7">
    <location>
        <begin position="438"/>
        <end position="465"/>
    </location>
</feature>
<dbReference type="EC" id="3.6.4.13" evidence="1"/>
<evidence type="ECO:0000256" key="7">
    <source>
        <dbReference type="SAM" id="Coils"/>
    </source>
</evidence>
<dbReference type="Proteomes" id="UP001154078">
    <property type="component" value="Chromosome 1"/>
</dbReference>
<protein>
    <recommendedName>
        <fullName evidence="1">RNA helicase</fullName>
        <ecNumber evidence="1">3.6.4.13</ecNumber>
    </recommendedName>
</protein>
<dbReference type="SMART" id="SM00490">
    <property type="entry name" value="HELICc"/>
    <property type="match status" value="1"/>
</dbReference>
<evidence type="ECO:0000256" key="3">
    <source>
        <dbReference type="ARBA" id="ARBA00022801"/>
    </source>
</evidence>
<dbReference type="AlphaFoldDB" id="A0A9P0F927"/>
<dbReference type="InterPro" id="IPR011545">
    <property type="entry name" value="DEAD/DEAH_box_helicase_dom"/>
</dbReference>
<dbReference type="GO" id="GO:0005524">
    <property type="term" value="F:ATP binding"/>
    <property type="evidence" value="ECO:0007669"/>
    <property type="project" value="UniProtKB-KW"/>
</dbReference>
<dbReference type="CDD" id="cd17943">
    <property type="entry name" value="DEADc_DDX20"/>
    <property type="match status" value="1"/>
</dbReference>
<dbReference type="Gene3D" id="3.40.50.300">
    <property type="entry name" value="P-loop containing nucleotide triphosphate hydrolases"/>
    <property type="match status" value="2"/>
</dbReference>
<dbReference type="PANTHER" id="PTHR47958">
    <property type="entry name" value="ATP-DEPENDENT RNA HELICASE DBP3"/>
    <property type="match status" value="1"/>
</dbReference>
<evidence type="ECO:0000313" key="12">
    <source>
        <dbReference type="Proteomes" id="UP001154078"/>
    </source>
</evidence>
<accession>A0A9P0F927</accession>
<dbReference type="InterPro" id="IPR014001">
    <property type="entry name" value="Helicase_ATP-bd"/>
</dbReference>
<feature type="domain" description="Helicase ATP-binding" evidence="8">
    <location>
        <begin position="51"/>
        <end position="221"/>
    </location>
</feature>
<evidence type="ECO:0000256" key="6">
    <source>
        <dbReference type="PROSITE-ProRule" id="PRU00552"/>
    </source>
</evidence>
<dbReference type="SMART" id="SM00487">
    <property type="entry name" value="DEXDc"/>
    <property type="match status" value="1"/>
</dbReference>
<dbReference type="PROSITE" id="PS51192">
    <property type="entry name" value="HELICASE_ATP_BIND_1"/>
    <property type="match status" value="1"/>
</dbReference>
<sequence length="864" mass="99107">MAHVLEEKERTKDVILEENVSFKELFLPQHILDGLEYHNFKKPSPIQLKSIPVGRCGFDLIVKSKSGTGKTVVFSVIALESVNLQNDAPQVLILGPTREIAVQIQEVLQNLGQFMKGLRVQYFIGGTPVESDKLNCSDCHIAVGAPGRIKHLIKDGHLRTTSIRLFVLDEADKLMESSFENDINEIYNLLPDKKQMITTSATYPNDLEEFLSRYMLSPTHVTAELESPLLLGLKQFVKPMKRCNTVAVQMKNKNEALLKLLAYVSFTQCLIFSNFQTRAESISNYLNQHGWDSTFISAAQSQKDRLGALASLKDFKCRIMLSTDLVARGIDASSVDLVINYDVPVDTMTYLHRMGRAGRYGSSGVCITMAFEDNEMKVLRNIIGAIGGVNLSIPVLPDVENISLDLLKLDTNTLEFIHGSISTEVGKNIDFKSQVFEMKNTTNKNKSCNKEKKKAKQELLDEESVLNILDESKSNTNKDENMDIKLLLESMAKGSMQISSTEIHEKNTEIDTKLLLQSLAKGSPELTKSTETKLDETQDILQQLASGDFYKKRKRPELDKSPNSIENQKEKCQPIENIFFKNRALLSVSKMLYDSQTEPDKDDMASVDQYLNILKEEENIDVQNFLIDSTKQDISNVGNPCTSQNLTTNKTMENIFEIGYEYAVNPNAPHWLKCLPESEIKKLEDLHISEEQEENLEWEDEDDDFDEDCEINEESTVDCVPRTVKDLANDPNYSFMKWVPVKKNQKPSYYNETNNDCVLFNRNDTNMEEEFECPEEEIEQYQRNETFMYDSSHQNHTRDYSSYMDQCSNQLWQNGLNFNNAQEFDNWFHNNWQQQVNSVRSYIQQNIYVEEMNRYQRSHNYYNN</sequence>
<dbReference type="EMBL" id="OV121132">
    <property type="protein sequence ID" value="CAH0546297.1"/>
    <property type="molecule type" value="Genomic_DNA"/>
</dbReference>
<evidence type="ECO:0000256" key="4">
    <source>
        <dbReference type="ARBA" id="ARBA00022806"/>
    </source>
</evidence>
<dbReference type="Pfam" id="PF00271">
    <property type="entry name" value="Helicase_C"/>
    <property type="match status" value="1"/>
</dbReference>
<reference evidence="11" key="1">
    <citation type="submission" date="2021-12" db="EMBL/GenBank/DDBJ databases">
        <authorList>
            <person name="King R."/>
        </authorList>
    </citation>
    <scope>NUCLEOTIDE SEQUENCE</scope>
</reference>
<gene>
    <name evidence="11" type="ORF">MELIAE_LOCUS491</name>
</gene>
<keyword evidence="3" id="KW-0378">Hydrolase</keyword>
<feature type="short sequence motif" description="Q motif" evidence="6">
    <location>
        <begin position="20"/>
        <end position="48"/>
    </location>
</feature>
<dbReference type="GO" id="GO:0010468">
    <property type="term" value="P:regulation of gene expression"/>
    <property type="evidence" value="ECO:0007669"/>
    <property type="project" value="UniProtKB-ARBA"/>
</dbReference>
<dbReference type="GO" id="GO:0003724">
    <property type="term" value="F:RNA helicase activity"/>
    <property type="evidence" value="ECO:0007669"/>
    <property type="project" value="UniProtKB-EC"/>
</dbReference>
<proteinExistence type="predicted"/>
<dbReference type="InterPro" id="IPR014014">
    <property type="entry name" value="RNA_helicase_DEAD_Q_motif"/>
</dbReference>
<keyword evidence="12" id="KW-1185">Reference proteome</keyword>
<evidence type="ECO:0000259" key="10">
    <source>
        <dbReference type="PROSITE" id="PS51195"/>
    </source>
</evidence>
<evidence type="ECO:0000256" key="1">
    <source>
        <dbReference type="ARBA" id="ARBA00012552"/>
    </source>
</evidence>
<keyword evidence="2" id="KW-0547">Nucleotide-binding</keyword>
<evidence type="ECO:0000313" key="11">
    <source>
        <dbReference type="EMBL" id="CAH0546297.1"/>
    </source>
</evidence>
<organism evidence="11 12">
    <name type="scientific">Brassicogethes aeneus</name>
    <name type="common">Rape pollen beetle</name>
    <name type="synonym">Meligethes aeneus</name>
    <dbReference type="NCBI Taxonomy" id="1431903"/>
    <lineage>
        <taxon>Eukaryota</taxon>
        <taxon>Metazoa</taxon>
        <taxon>Ecdysozoa</taxon>
        <taxon>Arthropoda</taxon>
        <taxon>Hexapoda</taxon>
        <taxon>Insecta</taxon>
        <taxon>Pterygota</taxon>
        <taxon>Neoptera</taxon>
        <taxon>Endopterygota</taxon>
        <taxon>Coleoptera</taxon>
        <taxon>Polyphaga</taxon>
        <taxon>Cucujiformia</taxon>
        <taxon>Nitidulidae</taxon>
        <taxon>Meligethinae</taxon>
        <taxon>Brassicogethes</taxon>
    </lineage>
</organism>
<evidence type="ECO:0000256" key="2">
    <source>
        <dbReference type="ARBA" id="ARBA00022741"/>
    </source>
</evidence>
<dbReference type="InterPro" id="IPR000629">
    <property type="entry name" value="RNA-helicase_DEAD-box_CS"/>
</dbReference>
<dbReference type="Pfam" id="PF00270">
    <property type="entry name" value="DEAD"/>
    <property type="match status" value="1"/>
</dbReference>
<dbReference type="SUPFAM" id="SSF52540">
    <property type="entry name" value="P-loop containing nucleoside triphosphate hydrolases"/>
    <property type="match status" value="1"/>
</dbReference>
<dbReference type="CDD" id="cd18787">
    <property type="entry name" value="SF2_C_DEAD"/>
    <property type="match status" value="1"/>
</dbReference>
<feature type="domain" description="DEAD-box RNA helicase Q" evidence="10">
    <location>
        <begin position="20"/>
        <end position="48"/>
    </location>
</feature>
<evidence type="ECO:0000256" key="5">
    <source>
        <dbReference type="ARBA" id="ARBA00022840"/>
    </source>
</evidence>
<dbReference type="PROSITE" id="PS51194">
    <property type="entry name" value="HELICASE_CTER"/>
    <property type="match status" value="1"/>
</dbReference>
<feature type="domain" description="Helicase C-terminal" evidence="9">
    <location>
        <begin position="256"/>
        <end position="403"/>
    </location>
</feature>
<dbReference type="PROSITE" id="PS51195">
    <property type="entry name" value="Q_MOTIF"/>
    <property type="match status" value="1"/>
</dbReference>
<evidence type="ECO:0000259" key="8">
    <source>
        <dbReference type="PROSITE" id="PS51192"/>
    </source>
</evidence>
<keyword evidence="5" id="KW-0067">ATP-binding</keyword>
<keyword evidence="4" id="KW-0347">Helicase</keyword>
<dbReference type="PROSITE" id="PS00039">
    <property type="entry name" value="DEAD_ATP_HELICASE"/>
    <property type="match status" value="1"/>
</dbReference>
<evidence type="ECO:0000259" key="9">
    <source>
        <dbReference type="PROSITE" id="PS51194"/>
    </source>
</evidence>
<dbReference type="GO" id="GO:0003676">
    <property type="term" value="F:nucleic acid binding"/>
    <property type="evidence" value="ECO:0007669"/>
    <property type="project" value="InterPro"/>
</dbReference>
<dbReference type="InterPro" id="IPR001650">
    <property type="entry name" value="Helicase_C-like"/>
</dbReference>